<dbReference type="Gene3D" id="2.30.42.10">
    <property type="match status" value="1"/>
</dbReference>
<dbReference type="CDD" id="cd07561">
    <property type="entry name" value="Peptidase_S41_CPP_like"/>
    <property type="match status" value="1"/>
</dbReference>
<name>A0A3E1NNP2_9BACT</name>
<sequence>MVILVVMKNTPCTLLHLLTAIAFLWQCTACHKKDVDTPFPAPTDSLGKINAWVYDSMRYYYYWNQSMPAHPDISLPVADFFKSLLAKEDRFSSVSNGITSTAVKPTFAQYGFQYAWVQHPANPNALTGVVLHVAAMSTAWNKGLRRGSCFVAVNNTAVTISNVATIDEVLHSGHTFTMDTVVFSNSQVQNRGTLQLAAAYIAENPVVATRLFQYNGVTTGYLFYNAFDEQYDVSLLTAMEKIKQAGASECIVDLRYNPGGSTSTAAKLAAMLVNVQATSTFAVFQGNGNGGKRTYTFDGILRTAINPSGKTFSDLAARSLSLKRVFILTTRSTVSAAELLVQSVKPYAQVIQLGDTTLGKDEASFQISDMRTPRQINWVLQPTIYKLFNANGTGNYNKGIAPFLYINELSVFPLQPEGSVADPLVQQALQTIYGRVAVTETNLRHTYAPVQAYKNSAAADAMLAPAVTIPR</sequence>
<accession>A0A3E1NNP2</accession>
<dbReference type="InterPro" id="IPR041613">
    <property type="entry name" value="Pept_S41_N"/>
</dbReference>
<dbReference type="InterPro" id="IPR029045">
    <property type="entry name" value="ClpP/crotonase-like_dom_sf"/>
</dbReference>
<comment type="caution">
    <text evidence="2">The sequence shown here is derived from an EMBL/GenBank/DDBJ whole genome shotgun (WGS) entry which is preliminary data.</text>
</comment>
<dbReference type="GO" id="GO:0006508">
    <property type="term" value="P:proteolysis"/>
    <property type="evidence" value="ECO:0007669"/>
    <property type="project" value="InterPro"/>
</dbReference>
<dbReference type="EMBL" id="QTJU01000001">
    <property type="protein sequence ID" value="RFM29555.1"/>
    <property type="molecule type" value="Genomic_DNA"/>
</dbReference>
<dbReference type="GO" id="GO:0004175">
    <property type="term" value="F:endopeptidase activity"/>
    <property type="evidence" value="ECO:0007669"/>
    <property type="project" value="TreeGrafter"/>
</dbReference>
<dbReference type="InterPro" id="IPR036034">
    <property type="entry name" value="PDZ_sf"/>
</dbReference>
<dbReference type="InterPro" id="IPR005151">
    <property type="entry name" value="Tail-specific_protease"/>
</dbReference>
<keyword evidence="3" id="KW-1185">Reference proteome</keyword>
<reference evidence="2 3" key="1">
    <citation type="submission" date="2018-08" db="EMBL/GenBank/DDBJ databases">
        <title>Chitinophagaceae sp. K23C18032701, a novel bacterium isolated from forest soil.</title>
        <authorList>
            <person name="Wang C."/>
        </authorList>
    </citation>
    <scope>NUCLEOTIDE SEQUENCE [LARGE SCALE GENOMIC DNA]</scope>
    <source>
        <strain evidence="2 3">K23C18032701</strain>
    </source>
</reference>
<dbReference type="SUPFAM" id="SSF52096">
    <property type="entry name" value="ClpP/crotonase"/>
    <property type="match status" value="1"/>
</dbReference>
<evidence type="ECO:0000313" key="3">
    <source>
        <dbReference type="Proteomes" id="UP000261284"/>
    </source>
</evidence>
<dbReference type="PANTHER" id="PTHR32060">
    <property type="entry name" value="TAIL-SPECIFIC PROTEASE"/>
    <property type="match status" value="1"/>
</dbReference>
<proteinExistence type="predicted"/>
<dbReference type="Pfam" id="PF18294">
    <property type="entry name" value="Pept_S41_N"/>
    <property type="match status" value="1"/>
</dbReference>
<dbReference type="AlphaFoldDB" id="A0A3E1NNP2"/>
<protein>
    <recommendedName>
        <fullName evidence="1">Tail specific protease domain-containing protein</fullName>
    </recommendedName>
</protein>
<dbReference type="Gene3D" id="3.90.226.10">
    <property type="entry name" value="2-enoyl-CoA Hydratase, Chain A, domain 1"/>
    <property type="match status" value="1"/>
</dbReference>
<evidence type="ECO:0000259" key="1">
    <source>
        <dbReference type="SMART" id="SM00245"/>
    </source>
</evidence>
<dbReference type="Pfam" id="PF03572">
    <property type="entry name" value="Peptidase_S41"/>
    <property type="match status" value="1"/>
</dbReference>
<feature type="domain" description="Tail specific protease" evidence="1">
    <location>
        <begin position="189"/>
        <end position="407"/>
    </location>
</feature>
<dbReference type="Gene3D" id="3.30.750.170">
    <property type="match status" value="1"/>
</dbReference>
<evidence type="ECO:0000313" key="2">
    <source>
        <dbReference type="EMBL" id="RFM29555.1"/>
    </source>
</evidence>
<dbReference type="GO" id="GO:0008236">
    <property type="term" value="F:serine-type peptidase activity"/>
    <property type="evidence" value="ECO:0007669"/>
    <property type="project" value="InterPro"/>
</dbReference>
<dbReference type="Proteomes" id="UP000261284">
    <property type="component" value="Unassembled WGS sequence"/>
</dbReference>
<gene>
    <name evidence="2" type="ORF">DXN05_00785</name>
</gene>
<dbReference type="SMART" id="SM00245">
    <property type="entry name" value="TSPc"/>
    <property type="match status" value="1"/>
</dbReference>
<organism evidence="2 3">
    <name type="scientific">Deminuibacter soli</name>
    <dbReference type="NCBI Taxonomy" id="2291815"/>
    <lineage>
        <taxon>Bacteria</taxon>
        <taxon>Pseudomonadati</taxon>
        <taxon>Bacteroidota</taxon>
        <taxon>Chitinophagia</taxon>
        <taxon>Chitinophagales</taxon>
        <taxon>Chitinophagaceae</taxon>
        <taxon>Deminuibacter</taxon>
    </lineage>
</organism>
<dbReference type="PANTHER" id="PTHR32060:SF22">
    <property type="entry name" value="CARBOXYL-TERMINAL-PROCESSING PEPTIDASE 3, CHLOROPLASTIC"/>
    <property type="match status" value="1"/>
</dbReference>